<keyword evidence="1" id="KW-0472">Membrane</keyword>
<proteinExistence type="predicted"/>
<evidence type="ECO:0008006" key="4">
    <source>
        <dbReference type="Google" id="ProtNLM"/>
    </source>
</evidence>
<gene>
    <name evidence="2" type="ORF">Q5H93_02975</name>
</gene>
<keyword evidence="3" id="KW-1185">Reference proteome</keyword>
<dbReference type="RefSeq" id="WP_305004998.1">
    <property type="nucleotide sequence ID" value="NZ_JAUQSY010000002.1"/>
</dbReference>
<evidence type="ECO:0000256" key="1">
    <source>
        <dbReference type="SAM" id="Phobius"/>
    </source>
</evidence>
<evidence type="ECO:0000313" key="3">
    <source>
        <dbReference type="Proteomes" id="UP001176429"/>
    </source>
</evidence>
<keyword evidence="1" id="KW-1133">Transmembrane helix</keyword>
<feature type="transmembrane region" description="Helical" evidence="1">
    <location>
        <begin position="201"/>
        <end position="225"/>
    </location>
</feature>
<evidence type="ECO:0000313" key="2">
    <source>
        <dbReference type="EMBL" id="MDO7873682.1"/>
    </source>
</evidence>
<dbReference type="EMBL" id="JAUQSY010000002">
    <property type="protein sequence ID" value="MDO7873682.1"/>
    <property type="molecule type" value="Genomic_DNA"/>
</dbReference>
<sequence>MATAYKLGTNTRFRGAAVYPKGSGVRVRRLTAAGQPDMREAGVLRSASRPAALGTGTGRQLVPATGTGPGWLEVTDSKGKAGWVRYDLLGPKPVDAFKSNEGEALVKAYVQNEITLGKVLARNRVMLDLMGKRISGPNTDSILNEQKRLELRMKDRQRRLMASKDVIKVTSFIDPLHLVFKPAAIRRWYGVGVQGVGAIPFAAWAIGVGVVAGIALVSSITWSMAAKHYTTDAKASIEDFGKAETVQAWLNGLPPEQRKAAEAELVEVGQNLMDKGAAAAVTENDKKETGVVGQFADLIKWGGVVFLAAKVLL</sequence>
<accession>A0ABT9B5Y9</accession>
<protein>
    <recommendedName>
        <fullName evidence="4">SH3 domain-containing protein</fullName>
    </recommendedName>
</protein>
<reference evidence="2" key="1">
    <citation type="submission" date="2023-07" db="EMBL/GenBank/DDBJ databases">
        <authorList>
            <person name="Kim M.K."/>
        </authorList>
    </citation>
    <scope>NUCLEOTIDE SEQUENCE</scope>
    <source>
        <strain evidence="2">ASUV-10-1</strain>
    </source>
</reference>
<dbReference type="Proteomes" id="UP001176429">
    <property type="component" value="Unassembled WGS sequence"/>
</dbReference>
<comment type="caution">
    <text evidence="2">The sequence shown here is derived from an EMBL/GenBank/DDBJ whole genome shotgun (WGS) entry which is preliminary data.</text>
</comment>
<keyword evidence="1" id="KW-0812">Transmembrane</keyword>
<name>A0ABT9B5Y9_9BACT</name>
<organism evidence="2 3">
    <name type="scientific">Hymenobacter aranciens</name>
    <dbReference type="NCBI Taxonomy" id="3063996"/>
    <lineage>
        <taxon>Bacteria</taxon>
        <taxon>Pseudomonadati</taxon>
        <taxon>Bacteroidota</taxon>
        <taxon>Cytophagia</taxon>
        <taxon>Cytophagales</taxon>
        <taxon>Hymenobacteraceae</taxon>
        <taxon>Hymenobacter</taxon>
    </lineage>
</organism>